<dbReference type="GeneID" id="15012402"/>
<dbReference type="EMBL" id="HQ317387">
    <property type="protein sequence ID" value="AGH07392.1"/>
    <property type="molecule type" value="Genomic_DNA"/>
</dbReference>
<proteinExistence type="predicted"/>
<sequence length="3330" mass="363935">MADNNRSTSIIDEAFAKLANMQSQDTGMSPQQTPQDREALIVSNERGNDLTEEGLNKDLFELSNDQIMTKYGREVADNQLKLQAQAQETKRMREKDRTFGEVLGDSFNSYVGAGVSSIANTSGAVIAGLDSMRKGGTFSEGAVDMAEFGADFSNYARDQRSQTLKDRERLIGVEAALDKADSKADRDAYVKAGGNEFIADMQRLGRDIIDTGGRALADGAVTGDIVSSGVGSLLPSAAMASSGASLLSGATGIISRGAVAQRVAAATGSSIGAGASEAGGTYADTVNEVLDMKEEDLSNSDVYKALLQDNDNDVTKTRREFAGLMGETAFKRQLPTAMAIGFISSKFNAAPLGAFKNSSVAEGIRKIAGEGLEESLQGATSQLNQNELFQDVDGRDLLDDVGEQAVQGAIGGIGQSSATGGASAALSGAKTAVESVTNGDPSDEFGKAVNTVKTTTQNTSKIINDLVGSDTTKEGVQSVKQMVTSVKDKTANNKTITSAITKASPTVDKVSAPVKRMAAPIMQAIKDRANGVDVKANTENLTNLRNMTAAAQKAVEVGDTTPEFETALNIPDTTPAPADTVQESGSLLQNAVEISQKFSSTGFAPSDSQKAYAVAQLTKLSSMASSLPAGVRTGVQKIMDSPVTKKLQEDVKKIDQNKKDPVTEITPDVVSETVSLARLNPANVNPDTVDKILKQSGDNLSDEDVRVMQAASKISSLVNNHADVNVAISKDQGIALEKVGLKGQKVPEPDTSRSIQVEGYTSGAKKLRSITDFASDIMKGAQAADGKVANADGVPVPVEKVMQEFSNFVEHMNNKVGALNESFKMNSSKGTGPRVSFRGLVSATRFVDSDKWNNPVFYHRRNPAAVANARNVENDLDVAVQVYNEIRSLYPELLGSFPEATKTDLLKDEGGFVELDTLAAEIEAQEASERDATERDAELRVEQGEVLDASQSLIEGDEVTSTTVEEAEITEPDTQASDEIAQVVEENQVTEEVVNTPAERKVRPEFDKLYNENTDNAVATNLDGYLVEAEKANLNPETLSIAKSLIRPLVDKMNERVQNKSLSLNGKMTKLIDALKDSKFVPFRQYRNTYVVDPETGLYDKDLVEMAGLALVDWIASVPKPNPKDLMKFVTDLGFDYDTMSNEDLDVFRNGIPANMVKTTIANDILRMWNLRENIDSPMALTKGVVESLVSEMLETMNQNNDLSVNLNLETFTADKNTQVFLMIDGLDELQDKIHAESVGKKTTVKEALFDADPARYSIGTPISGKARSKKKNLSNLEKDTAQNMQDTPHYLDEGKASFMEDLGEAVYDLLGYRDDIADDPSIIVNSQLRKSLVGKNNGIFRLIKETADMLGILDAGVPVFYPVGTSRVGRQMYQGPNPQNNKLLRMIVTPTWSDPISYADKKGMSYFWLAAAQAAGMKIEKKSMNTALNSAESFFMDKYSDSVDVIQKWMDGDGLDSDALVSQLGVIEPQLLSALVSVAQMKTEQALGNESFTTSLSFELDGVTNGVANMMVHFGQGMITPEDYKNFNSVGLFFGKIGATLNDYFSVGNKDMYEKSTSQSQKSLYRTKGKDRETAIAIGNFGALFGNFEKLEQEVNGFAFELTRNTSKQPMTALSYGAGVGSISENNARDMMNGFYAKIEGIPKGTDLGTYFGYPSIYDDIQTLFGVNLKGVDLQQGGYTFPAQKAATFTMNVKEVLGKTLEKSTEAVIGSKVIELKDTMVLATNVQSNYQRLAYEAAIERIAQEKVKAGTLRSTTNSKTKVVTPIYSELTNRDFAKARKEAEQFAPIFVSEDQNIAVGGFENAASPFVISSSMDETMNQKTSMLQPVEAGVKSVAYTIQGSGDAMMMNLIFGADNYPQDAINIWDGFDIPVSKIEEYSSLANERVLQSWDRDVVGMFAHNYEQFAKNADADLLAQAFSEATENAKKPHLNFKTPAALKENIDKRYAENKARKAALKDSPLSVDQMAGGGVGYSRGEGEKSLSQINFEIKQRIEGKDTAVKDDVKTPILVSNVDAVLGSLRLNTEQKSIVSVLKEYLPNVRVVVGTVSQLNEYRQNNFPDDGQTLENVPGMYDVANETIFLTSTAKVETVLHEMVHAGTYKSVLDHFTGDVPSDAVVRLDALMTEFMNTPFKGDRVNEAKGAILQQQASNDAKSKAAALNEFMAYALSNNQVRSVLKSTETSLLKTLSQKVIQLMKRIMGNKVPTSMYDHVVFNVKVLNEAPIDDTPDDGGNGDNNNGDTPNEAVPESEENSNFWIDMLAEDSSDVWAEAQKHAVSAKPTTTSYNNADAVLDDLRESGLIKTNDDRRTFKAIYILLSSDRKLNSNAVIALTKVYQYIEENMSPDMFGSNSQANQTYQAVMNAFGKRKNADGISDAMTVLLALSQTSENFRKVLDQIPEPTGDQQIDGTLRDFTRNLAIAGMNSVTQNIRTNDKNLTETLNDLAGSMIKLDQEEEYGFLSRITGSFAKGDAYVSGKFSELSNYSKEKNEQIKNESNSKFLKVISNVFTTGTNLLDKDNSALVGASVQRATMDALIPIREMVYEITGSKKEFKELLSLRNVVSSKVSGMRQAYREGMPKFILEMFSTDLEPEQLASLHYTLGRTDITSFLDVNNMQSGMNMLEFTDKRVKRIQELEATLDANYVQYVAQDAKDKAEQLARFINKEGAGTLLMRNAYAIAKNLDGDFNSDMVEVIDELTTLYALDQMPSDIKEETVQLWQNEPEAVRGLVSLIQGLNEGEENKEGITEKARLNAYKGYIPNTGDSNVQIVIEDDSEKHEMERRGFTQVKPFTGFIGSTSPKSYYVTTTKQGGIYSQGIMQNVQSTYRGVDINTGMTVTNETSGYYSDDSTVSYLLEQYNETGFALDDDMETLLPVFDDDGAVIAFERAINPILHETLMNQTSDVSTQIGAWAGRQVEEQLATNYNRALVDRLRDLYENREVGSDSEFVNLKKTKDPIYREAFQLIPKGIKEYIDEKFQGEGFIVPVTMVNTAVGYREASLADMWSGKTRLPQPVQDAVVGVSQLFMGNAAMKRLTVAETALQGVVSSAREIIIVRSLVVPAANLKSNVIQLANAGVPAKSINQGFRAKLGEIEEHNRNVEKLMKLEAQERLYAKNQNQKRIIQKKIQSIKDLNSRMSIAPMIEAGMYTQLSEGLTDLDTQISKGKVGDVIEGLANKLPDKLSSIANVGLVSKSTAIYKVANRATQYGDFLAKSIMYDHLIKKGLSNEDAIKVITEEFVNFVEAPGRVRSGLESSGLTWFWTFKIKIARIALKQLRDNPVSSLAVNGLMPDVGTPLQDNIFSVIGKGNLGYSTGYEMLFNAPEMNPFVSLLTD</sequence>
<dbReference type="Pfam" id="PF21769">
    <property type="entry name" value="vRNAP_dom"/>
    <property type="match status" value="1"/>
</dbReference>
<reference evidence="3 4" key="1">
    <citation type="journal article" date="2014" name="Genome Announc.">
        <title>Genome Sequence of the Sulfitobacter sp. Strain 2047-Infecting Lytic Phage {Phi}CB2047-B.</title>
        <authorList>
            <person name="Ankrah N.Y."/>
            <person name="Budinoff C.R."/>
            <person name="Wilson W.H."/>
            <person name="Wilhelm S.W."/>
            <person name="Buchan A."/>
        </authorList>
    </citation>
    <scope>NUCLEOTIDE SEQUENCE [LARGE SCALE GENOMIC DNA]</scope>
    <source>
        <strain evidence="4">phiCB2047-B</strain>
    </source>
</reference>
<evidence type="ECO:0000256" key="1">
    <source>
        <dbReference type="SAM" id="MobiDB-lite"/>
    </source>
</evidence>
<evidence type="ECO:0000259" key="2">
    <source>
        <dbReference type="Pfam" id="PF21769"/>
    </source>
</evidence>
<feature type="domain" description="Virion DNA-directed RNA polymerase" evidence="2">
    <location>
        <begin position="1833"/>
        <end position="1968"/>
    </location>
</feature>
<feature type="region of interest" description="Disordered" evidence="1">
    <location>
        <begin position="2223"/>
        <end position="2250"/>
    </location>
</feature>
<dbReference type="Gene3D" id="3.30.70.2440">
    <property type="match status" value="2"/>
</dbReference>
<evidence type="ECO:0000313" key="4">
    <source>
        <dbReference type="Proteomes" id="UP000207593"/>
    </source>
</evidence>
<evidence type="ECO:0000313" key="3">
    <source>
        <dbReference type="EMBL" id="AGH07392.1"/>
    </source>
</evidence>
<gene>
    <name evidence="3" type="ORF">SUFG_00020</name>
</gene>
<name>M4PMR4_9CAUD</name>
<dbReference type="Proteomes" id="UP000207593">
    <property type="component" value="Segment"/>
</dbReference>
<dbReference type="RefSeq" id="YP_007675808.1">
    <property type="nucleotide sequence ID" value="NC_020862.2"/>
</dbReference>
<dbReference type="KEGG" id="vg:15012402"/>
<keyword evidence="4" id="KW-1185">Reference proteome</keyword>
<dbReference type="InterPro" id="IPR049432">
    <property type="entry name" value="vRNAP_dom"/>
</dbReference>
<organism evidence="3 4">
    <name type="scientific">Sulfitobacter phage phiCB2047-B</name>
    <dbReference type="NCBI Taxonomy" id="754046"/>
    <lineage>
        <taxon>Viruses</taxon>
        <taxon>Duplodnaviria</taxon>
        <taxon>Heunggongvirae</taxon>
        <taxon>Uroviricota</taxon>
        <taxon>Caudoviricetes</taxon>
        <taxon>Schitoviridae</taxon>
        <taxon>Rhodovirinae</taxon>
        <taxon>Raunefjordenvirus</taxon>
        <taxon>Raunefjordenvirus CB2047B</taxon>
    </lineage>
</organism>
<protein>
    <submittedName>
        <fullName evidence="3">Virion RNA polymerase</fullName>
    </submittedName>
</protein>
<accession>M4PMR4</accession>